<dbReference type="Proteomes" id="UP000568486">
    <property type="component" value="Unassembled WGS sequence"/>
</dbReference>
<dbReference type="EMBL" id="JAAVLR010000001">
    <property type="protein sequence ID" value="NKC27773.1"/>
    <property type="molecule type" value="Genomic_DNA"/>
</dbReference>
<accession>A0ABX1DW17</accession>
<proteinExistence type="predicted"/>
<protein>
    <submittedName>
        <fullName evidence="1">Uncharacterized protein</fullName>
    </submittedName>
</protein>
<organism evidence="1 2">
    <name type="scientific">Brucella ciceri</name>
    <dbReference type="NCBI Taxonomy" id="391287"/>
    <lineage>
        <taxon>Bacteria</taxon>
        <taxon>Pseudomonadati</taxon>
        <taxon>Pseudomonadota</taxon>
        <taxon>Alphaproteobacteria</taxon>
        <taxon>Hyphomicrobiales</taxon>
        <taxon>Brucellaceae</taxon>
        <taxon>Brucella/Ochrobactrum group</taxon>
        <taxon>Brucella</taxon>
    </lineage>
</organism>
<dbReference type="Gene3D" id="3.40.50.1820">
    <property type="entry name" value="alpha/beta hydrolase"/>
    <property type="match status" value="1"/>
</dbReference>
<sequence length="89" mass="9542">MSEPVQIDGPQGALVGELINVANADNIVVIIPGSGPTDRDGNSLQVGLQADTYKMLAEELEKVGISSIRIDKRGFYRNRCSAPTLSLRT</sequence>
<evidence type="ECO:0000313" key="1">
    <source>
        <dbReference type="EMBL" id="NKC27773.1"/>
    </source>
</evidence>
<name>A0ABX1DW17_9HYPH</name>
<gene>
    <name evidence="1" type="ORF">HED52_03520</name>
</gene>
<comment type="caution">
    <text evidence="1">The sequence shown here is derived from an EMBL/GenBank/DDBJ whole genome shotgun (WGS) entry which is preliminary data.</text>
</comment>
<keyword evidence="2" id="KW-1185">Reference proteome</keyword>
<dbReference type="InterPro" id="IPR029058">
    <property type="entry name" value="AB_hydrolase_fold"/>
</dbReference>
<evidence type="ECO:0000313" key="2">
    <source>
        <dbReference type="Proteomes" id="UP000568486"/>
    </source>
</evidence>
<reference evidence="1 2" key="1">
    <citation type="submission" date="2020-03" db="EMBL/GenBank/DDBJ databases">
        <title>Whole genome sequencing of clinical and environmental type strains of Ochrobactrum.</title>
        <authorList>
            <person name="Dharne M."/>
        </authorList>
    </citation>
    <scope>NUCLEOTIDE SEQUENCE [LARGE SCALE GENOMIC DNA]</scope>
    <source>
        <strain evidence="1 2">DSM 22292</strain>
    </source>
</reference>